<protein>
    <submittedName>
        <fullName evidence="2">Uncharacterized protein</fullName>
    </submittedName>
</protein>
<accession>A0A915L8C0</accession>
<dbReference type="Proteomes" id="UP000887565">
    <property type="component" value="Unplaced"/>
</dbReference>
<sequence>MPPGQEWQFLVPFSENEGQGHLWNGLIPNLNQDNNTSLETQKAKLQPNSPQTGRASFNYLLAQNESIFPNEIKDVPFCLG</sequence>
<reference evidence="2" key="1">
    <citation type="submission" date="2022-11" db="UniProtKB">
        <authorList>
            <consortium name="WormBaseParasite"/>
        </authorList>
    </citation>
    <scope>IDENTIFICATION</scope>
</reference>
<dbReference type="AlphaFoldDB" id="A0A915L8C0"/>
<keyword evidence="1" id="KW-1185">Reference proteome</keyword>
<name>A0A915L8C0_ROMCU</name>
<dbReference type="WBParaSite" id="nRc.2.0.1.t47284-RA">
    <property type="protein sequence ID" value="nRc.2.0.1.t47284-RA"/>
    <property type="gene ID" value="nRc.2.0.1.g47284"/>
</dbReference>
<evidence type="ECO:0000313" key="2">
    <source>
        <dbReference type="WBParaSite" id="nRc.2.0.1.t47284-RA"/>
    </source>
</evidence>
<proteinExistence type="predicted"/>
<organism evidence="1 2">
    <name type="scientific">Romanomermis culicivorax</name>
    <name type="common">Nematode worm</name>
    <dbReference type="NCBI Taxonomy" id="13658"/>
    <lineage>
        <taxon>Eukaryota</taxon>
        <taxon>Metazoa</taxon>
        <taxon>Ecdysozoa</taxon>
        <taxon>Nematoda</taxon>
        <taxon>Enoplea</taxon>
        <taxon>Dorylaimia</taxon>
        <taxon>Mermithida</taxon>
        <taxon>Mermithoidea</taxon>
        <taxon>Mermithidae</taxon>
        <taxon>Romanomermis</taxon>
    </lineage>
</organism>
<evidence type="ECO:0000313" key="1">
    <source>
        <dbReference type="Proteomes" id="UP000887565"/>
    </source>
</evidence>